<evidence type="ECO:0008006" key="3">
    <source>
        <dbReference type="Google" id="ProtNLM"/>
    </source>
</evidence>
<name>A0A7S8BDF0_9VIRU</name>
<evidence type="ECO:0000313" key="1">
    <source>
        <dbReference type="EMBL" id="QPB44406.1"/>
    </source>
</evidence>
<dbReference type="Proteomes" id="UP001162098">
    <property type="component" value="Segment"/>
</dbReference>
<accession>A0A7S8BDF0</accession>
<dbReference type="EMBL" id="MW018138">
    <property type="protein sequence ID" value="QPB44406.1"/>
    <property type="molecule type" value="Genomic_DNA"/>
</dbReference>
<evidence type="ECO:0000313" key="2">
    <source>
        <dbReference type="Proteomes" id="UP001162098"/>
    </source>
</evidence>
<protein>
    <recommendedName>
        <fullName evidence="3">HNH endonuclease</fullName>
    </recommendedName>
</protein>
<dbReference type="KEGG" id="vg:80543602"/>
<organism evidence="1 2">
    <name type="scientific">Medusavirus stheno T3</name>
    <dbReference type="NCBI Taxonomy" id="3069717"/>
    <lineage>
        <taxon>Viruses</taxon>
        <taxon>Varidnaviria</taxon>
        <taxon>Bamfordvirae</taxon>
        <taxon>Nucleocytoviricota</taxon>
        <taxon>Megaviricetes</taxon>
        <taxon>Mamonoviridae</taxon>
        <taxon>Medusavirus</taxon>
        <taxon>Medusavirus sthenus</taxon>
    </lineage>
</organism>
<sequence length="277" mass="31746">MSATKTCRQCRNDLVQDSFRRHRGCQGGLWPVCRRCEDLEKKEFATIRDPSAFKRCCKCRLILSRNDFHSDGKANSNSRCKKCQSTYNAQVGLRLHATSALAKEGQACADCGERNPNVLEFDHVRGIKERDVSGMRGRPTTAIRAEIDKCDIVCRCCHRVRSLTTKWKPAISEKRANAHIKYRNHAFVTSEKLKRGHCDACSRPVKSANHAETCQFDFDHIDRKTKAFNISKAVKCGYSLERITGELRKCRLLCANCHLIHTRQQLGFRTYREPQPR</sequence>
<reference evidence="1 2" key="1">
    <citation type="submission" date="2020-09" db="EMBL/GenBank/DDBJ databases">
        <authorList>
            <person name="Zhang R."/>
            <person name="Garcia K."/>
            <person name="Ogata H."/>
        </authorList>
    </citation>
    <scope>NUCLEOTIDE SEQUENCE [LARGE SCALE GENOMIC DNA]</scope>
    <source>
        <strain evidence="2">stheno</strain>
    </source>
</reference>
<proteinExistence type="predicted"/>
<keyword evidence="2" id="KW-1185">Reference proteome</keyword>